<name>A0A3M7PA59_BRAPC</name>
<evidence type="ECO:0000313" key="3">
    <source>
        <dbReference type="Proteomes" id="UP000276133"/>
    </source>
</evidence>
<feature type="region of interest" description="Disordered" evidence="1">
    <location>
        <begin position="30"/>
        <end position="56"/>
    </location>
</feature>
<proteinExistence type="predicted"/>
<gene>
    <name evidence="2" type="ORF">BpHYR1_026510</name>
</gene>
<dbReference type="Proteomes" id="UP000276133">
    <property type="component" value="Unassembled WGS sequence"/>
</dbReference>
<dbReference type="EMBL" id="REGN01012321">
    <property type="protein sequence ID" value="RMZ95922.1"/>
    <property type="molecule type" value="Genomic_DNA"/>
</dbReference>
<organism evidence="2 3">
    <name type="scientific">Brachionus plicatilis</name>
    <name type="common">Marine rotifer</name>
    <name type="synonym">Brachionus muelleri</name>
    <dbReference type="NCBI Taxonomy" id="10195"/>
    <lineage>
        <taxon>Eukaryota</taxon>
        <taxon>Metazoa</taxon>
        <taxon>Spiralia</taxon>
        <taxon>Gnathifera</taxon>
        <taxon>Rotifera</taxon>
        <taxon>Eurotatoria</taxon>
        <taxon>Monogononta</taxon>
        <taxon>Pseudotrocha</taxon>
        <taxon>Ploima</taxon>
        <taxon>Brachionidae</taxon>
        <taxon>Brachionus</taxon>
    </lineage>
</organism>
<evidence type="ECO:0000313" key="2">
    <source>
        <dbReference type="EMBL" id="RMZ95922.1"/>
    </source>
</evidence>
<sequence length="138" mass="16530">MRSRNFIHSSNKLMLRKKMRLHHLHNIQERDGNNDHEYSESAGLQSNQDKSAQNNKYRQKKFKTENCNLMTLFKVLFDTVNFKFTKLMIAILLLRRHFKYLNRSSISSKKYCDPKRVKLLQAIVKKNHNFKTYGNLKP</sequence>
<protein>
    <submittedName>
        <fullName evidence="2">Uncharacterized protein</fullName>
    </submittedName>
</protein>
<dbReference type="AlphaFoldDB" id="A0A3M7PA59"/>
<comment type="caution">
    <text evidence="2">The sequence shown here is derived from an EMBL/GenBank/DDBJ whole genome shotgun (WGS) entry which is preliminary data.</text>
</comment>
<feature type="compositionally biased region" description="Basic and acidic residues" evidence="1">
    <location>
        <begin position="30"/>
        <end position="39"/>
    </location>
</feature>
<accession>A0A3M7PA59</accession>
<feature type="compositionally biased region" description="Polar residues" evidence="1">
    <location>
        <begin position="42"/>
        <end position="56"/>
    </location>
</feature>
<evidence type="ECO:0000256" key="1">
    <source>
        <dbReference type="SAM" id="MobiDB-lite"/>
    </source>
</evidence>
<keyword evidence="3" id="KW-1185">Reference proteome</keyword>
<reference evidence="2 3" key="1">
    <citation type="journal article" date="2018" name="Sci. Rep.">
        <title>Genomic signatures of local adaptation to the degree of environmental predictability in rotifers.</title>
        <authorList>
            <person name="Franch-Gras L."/>
            <person name="Hahn C."/>
            <person name="Garcia-Roger E.M."/>
            <person name="Carmona M.J."/>
            <person name="Serra M."/>
            <person name="Gomez A."/>
        </authorList>
    </citation>
    <scope>NUCLEOTIDE SEQUENCE [LARGE SCALE GENOMIC DNA]</scope>
    <source>
        <strain evidence="2">HYR1</strain>
    </source>
</reference>